<feature type="transmembrane region" description="Helical" evidence="8">
    <location>
        <begin position="31"/>
        <end position="52"/>
    </location>
</feature>
<evidence type="ECO:0000256" key="4">
    <source>
        <dbReference type="ARBA" id="ARBA00022692"/>
    </source>
</evidence>
<comment type="subcellular location">
    <subcellularLocation>
        <location evidence="1">Membrane</location>
        <topology evidence="1">Multi-pass membrane protein</topology>
    </subcellularLocation>
</comment>
<feature type="transmembrane region" description="Helical" evidence="8">
    <location>
        <begin position="64"/>
        <end position="83"/>
    </location>
</feature>
<evidence type="ECO:0000256" key="6">
    <source>
        <dbReference type="ARBA" id="ARBA00023136"/>
    </source>
</evidence>
<dbReference type="PRINTS" id="PR00783">
    <property type="entry name" value="MINTRINSICP"/>
</dbReference>
<comment type="caution">
    <text evidence="9">The sequence shown here is derived from an EMBL/GenBank/DDBJ whole genome shotgun (WGS) entry which is preliminary data.</text>
</comment>
<accession>A0A1Y1RPU8</accession>
<gene>
    <name evidence="9" type="ORF">A7979_02830</name>
</gene>
<comment type="similarity">
    <text evidence="2 7">Belongs to the MIP/aquaporin (TC 1.A.8) family.</text>
</comment>
<evidence type="ECO:0000256" key="7">
    <source>
        <dbReference type="RuleBase" id="RU000477"/>
    </source>
</evidence>
<keyword evidence="10" id="KW-1185">Reference proteome</keyword>
<dbReference type="RefSeq" id="WP_083091807.1">
    <property type="nucleotide sequence ID" value="NZ_LXWF01000022.1"/>
</dbReference>
<reference evidence="9 10" key="1">
    <citation type="submission" date="2016-05" db="EMBL/GenBank/DDBJ databases">
        <title>Draft genome sequence of a porcine commensal Rothia nasimurium.</title>
        <authorList>
            <person name="Gaiser R.A."/>
            <person name="Van Baarlen P."/>
            <person name="Wells J.M."/>
        </authorList>
    </citation>
    <scope>NUCLEOTIDE SEQUENCE [LARGE SCALE GENOMIC DNA]</scope>
    <source>
        <strain evidence="9 10">PT-32</strain>
    </source>
</reference>
<organism evidence="9 10">
    <name type="scientific">Rothia nasimurium</name>
    <dbReference type="NCBI Taxonomy" id="85336"/>
    <lineage>
        <taxon>Bacteria</taxon>
        <taxon>Bacillati</taxon>
        <taxon>Actinomycetota</taxon>
        <taxon>Actinomycetes</taxon>
        <taxon>Micrococcales</taxon>
        <taxon>Micrococcaceae</taxon>
        <taxon>Rothia</taxon>
    </lineage>
</organism>
<keyword evidence="4 7" id="KW-0812">Transmembrane</keyword>
<evidence type="ECO:0000313" key="10">
    <source>
        <dbReference type="Proteomes" id="UP000192359"/>
    </source>
</evidence>
<dbReference type="InterPro" id="IPR050363">
    <property type="entry name" value="MIP/Aquaporin"/>
</dbReference>
<keyword evidence="3 7" id="KW-0813">Transport</keyword>
<keyword evidence="5 8" id="KW-1133">Transmembrane helix</keyword>
<dbReference type="InterPro" id="IPR023271">
    <property type="entry name" value="Aquaporin-like"/>
</dbReference>
<evidence type="ECO:0000256" key="2">
    <source>
        <dbReference type="ARBA" id="ARBA00006175"/>
    </source>
</evidence>
<evidence type="ECO:0000256" key="3">
    <source>
        <dbReference type="ARBA" id="ARBA00022448"/>
    </source>
</evidence>
<dbReference type="GO" id="GO:0015254">
    <property type="term" value="F:glycerol channel activity"/>
    <property type="evidence" value="ECO:0007669"/>
    <property type="project" value="TreeGrafter"/>
</dbReference>
<feature type="transmembrane region" description="Helical" evidence="8">
    <location>
        <begin position="162"/>
        <end position="184"/>
    </location>
</feature>
<dbReference type="PROSITE" id="PS00221">
    <property type="entry name" value="MIP"/>
    <property type="match status" value="1"/>
</dbReference>
<feature type="transmembrane region" description="Helical" evidence="8">
    <location>
        <begin position="115"/>
        <end position="137"/>
    </location>
</feature>
<dbReference type="SUPFAM" id="SSF81338">
    <property type="entry name" value="Aquaporin-like"/>
    <property type="match status" value="1"/>
</dbReference>
<evidence type="ECO:0000256" key="1">
    <source>
        <dbReference type="ARBA" id="ARBA00004141"/>
    </source>
</evidence>
<dbReference type="InterPro" id="IPR000425">
    <property type="entry name" value="MIP"/>
</dbReference>
<dbReference type="Gene3D" id="1.20.1080.10">
    <property type="entry name" value="Glycerol uptake facilitator protein"/>
    <property type="match status" value="1"/>
</dbReference>
<dbReference type="Pfam" id="PF00230">
    <property type="entry name" value="MIP"/>
    <property type="match status" value="1"/>
</dbReference>
<evidence type="ECO:0000313" key="9">
    <source>
        <dbReference type="EMBL" id="ORC18943.1"/>
    </source>
</evidence>
<dbReference type="GO" id="GO:0005886">
    <property type="term" value="C:plasma membrane"/>
    <property type="evidence" value="ECO:0007669"/>
    <property type="project" value="TreeGrafter"/>
</dbReference>
<protein>
    <submittedName>
        <fullName evidence="9">Glycerol transporter</fullName>
    </submittedName>
</protein>
<evidence type="ECO:0000256" key="5">
    <source>
        <dbReference type="ARBA" id="ARBA00022989"/>
    </source>
</evidence>
<feature type="transmembrane region" description="Helical" evidence="8">
    <location>
        <begin position="190"/>
        <end position="214"/>
    </location>
</feature>
<proteinExistence type="inferred from homology"/>
<evidence type="ECO:0000256" key="8">
    <source>
        <dbReference type="SAM" id="Phobius"/>
    </source>
</evidence>
<dbReference type="PANTHER" id="PTHR43829">
    <property type="entry name" value="AQUAPORIN OR AQUAGLYCEROPORIN RELATED"/>
    <property type="match status" value="1"/>
</dbReference>
<dbReference type="EMBL" id="LXWF01000022">
    <property type="protein sequence ID" value="ORC18943.1"/>
    <property type="molecule type" value="Genomic_DNA"/>
</dbReference>
<feature type="transmembrane region" description="Helical" evidence="8">
    <location>
        <begin position="239"/>
        <end position="264"/>
    </location>
</feature>
<dbReference type="Proteomes" id="UP000192359">
    <property type="component" value="Unassembled WGS sequence"/>
</dbReference>
<dbReference type="InterPro" id="IPR022357">
    <property type="entry name" value="MIP_CS"/>
</dbReference>
<name>A0A1Y1RPU8_9MICC</name>
<sequence>MSSLLAAGAEASIQASALISADGNATLLGAFVSEVIGTGILILLGAGVCAAVTLPKSAAKNTDWLTIAFGWGFAVFAAVYMSAPSGAHLNPAVTFGLLLAGNDFAPGIAPGIGHFFVYVAAQMIGAFLGAWGVYLVYKKHFDEAEPGTTKGIFSTGPAIRSYGWNTITEAFGTFVLVGFVLAAGSTPSGLGPLAVAFIVVAIGLSLGTPTGYAINPARDLGPRIAHALMPIKGKGSSDWAYSWVPVVGPLLGATVAAILVPTLLG</sequence>
<dbReference type="PANTHER" id="PTHR43829:SF9">
    <property type="entry name" value="AQUAPORIN-9"/>
    <property type="match status" value="1"/>
</dbReference>
<dbReference type="AlphaFoldDB" id="A0A1Y1RPU8"/>
<dbReference type="OrthoDB" id="9807293at2"/>
<keyword evidence="6 8" id="KW-0472">Membrane</keyword>